<dbReference type="AlphaFoldDB" id="A0A1L7X8H9"/>
<dbReference type="STRING" id="576137.A0A1L7X8H9"/>
<dbReference type="InterPro" id="IPR029071">
    <property type="entry name" value="Ubiquitin-like_domsf"/>
</dbReference>
<dbReference type="EMBL" id="FJOG01000018">
    <property type="protein sequence ID" value="CZR61345.1"/>
    <property type="molecule type" value="Genomic_DNA"/>
</dbReference>
<name>A0A1L7X8H9_9HELO</name>
<protein>
    <recommendedName>
        <fullName evidence="1">Ubiquitin-like domain-containing protein</fullName>
    </recommendedName>
</protein>
<evidence type="ECO:0000313" key="3">
    <source>
        <dbReference type="Proteomes" id="UP000184330"/>
    </source>
</evidence>
<dbReference type="OrthoDB" id="19923at2759"/>
<dbReference type="PROSITE" id="PS50053">
    <property type="entry name" value="UBIQUITIN_2"/>
    <property type="match status" value="1"/>
</dbReference>
<accession>A0A1L7X8H9</accession>
<gene>
    <name evidence="2" type="ORF">PAC_11241</name>
</gene>
<sequence length="341" mass="37968">MDPLGAASAIAPLVVKAFTLSQQVYTTISQITNAPKHIKAISNDLEDFYIVLGTLKGYLEDEDLSQCVLHPSASDSLESVLENSVNIFTELSGMILVYKARGGFGDITKWRSIKYTFMSAEVDKAEISAHMRELEDKLPLISQQVKDLQVAELPQGSPHSLTDRKLLLYDHDYTLRKYFESAASIISSRAPSMRISSLGSRERSSAPTSSAYRTNGFLEVRLKHIADITDITEDTTIFSVKEMLHDKIGILPHSQELFMGGRKLSNWWTLRHCRYWREGRATMALSAASTTGYSGESLASSIMPKLSKPSGVIYYLKLKRSLSFLRVLLGPGSRESQVYGN</sequence>
<evidence type="ECO:0000259" key="1">
    <source>
        <dbReference type="PROSITE" id="PS50053"/>
    </source>
</evidence>
<dbReference type="Gene3D" id="3.10.20.90">
    <property type="entry name" value="Phosphatidylinositol 3-kinase Catalytic Subunit, Chain A, domain 1"/>
    <property type="match status" value="1"/>
</dbReference>
<keyword evidence="3" id="KW-1185">Reference proteome</keyword>
<dbReference type="InterPro" id="IPR000626">
    <property type="entry name" value="Ubiquitin-like_dom"/>
</dbReference>
<dbReference type="SUPFAM" id="SSF54236">
    <property type="entry name" value="Ubiquitin-like"/>
    <property type="match status" value="1"/>
</dbReference>
<organism evidence="2 3">
    <name type="scientific">Phialocephala subalpina</name>
    <dbReference type="NCBI Taxonomy" id="576137"/>
    <lineage>
        <taxon>Eukaryota</taxon>
        <taxon>Fungi</taxon>
        <taxon>Dikarya</taxon>
        <taxon>Ascomycota</taxon>
        <taxon>Pezizomycotina</taxon>
        <taxon>Leotiomycetes</taxon>
        <taxon>Helotiales</taxon>
        <taxon>Mollisiaceae</taxon>
        <taxon>Phialocephala</taxon>
        <taxon>Phialocephala fortinii species complex</taxon>
    </lineage>
</organism>
<evidence type="ECO:0000313" key="2">
    <source>
        <dbReference type="EMBL" id="CZR61345.1"/>
    </source>
</evidence>
<reference evidence="2 3" key="1">
    <citation type="submission" date="2016-03" db="EMBL/GenBank/DDBJ databases">
        <authorList>
            <person name="Ploux O."/>
        </authorList>
    </citation>
    <scope>NUCLEOTIDE SEQUENCE [LARGE SCALE GENOMIC DNA]</scope>
    <source>
        <strain evidence="2 3">UAMH 11012</strain>
    </source>
</reference>
<feature type="domain" description="Ubiquitin-like" evidence="1">
    <location>
        <begin position="218"/>
        <end position="273"/>
    </location>
</feature>
<proteinExistence type="predicted"/>
<dbReference type="Proteomes" id="UP000184330">
    <property type="component" value="Unassembled WGS sequence"/>
</dbReference>
<dbReference type="CDD" id="cd17039">
    <property type="entry name" value="Ubl_ubiquitin_like"/>
    <property type="match status" value="1"/>
</dbReference>